<feature type="region of interest" description="Disordered" evidence="2">
    <location>
        <begin position="315"/>
        <end position="342"/>
    </location>
</feature>
<dbReference type="EMBL" id="OCNJ01000014">
    <property type="protein sequence ID" value="SOE00849.1"/>
    <property type="molecule type" value="Genomic_DNA"/>
</dbReference>
<dbReference type="PIRSF" id="PIRSF017082">
    <property type="entry name" value="YflP"/>
    <property type="match status" value="1"/>
</dbReference>
<dbReference type="Proteomes" id="UP000219621">
    <property type="component" value="Unassembled WGS sequence"/>
</dbReference>
<dbReference type="Gene3D" id="3.40.190.10">
    <property type="entry name" value="Periplasmic binding protein-like II"/>
    <property type="match status" value="1"/>
</dbReference>
<evidence type="ECO:0000256" key="3">
    <source>
        <dbReference type="SAM" id="SignalP"/>
    </source>
</evidence>
<evidence type="ECO:0000256" key="2">
    <source>
        <dbReference type="SAM" id="MobiDB-lite"/>
    </source>
</evidence>
<comment type="similarity">
    <text evidence="1">Belongs to the UPF0065 (bug) family.</text>
</comment>
<dbReference type="InterPro" id="IPR042100">
    <property type="entry name" value="Bug_dom1"/>
</dbReference>
<protein>
    <submittedName>
        <fullName evidence="4">Tripartite-type tricarboxylate transporter, receptor component TctC</fullName>
    </submittedName>
</protein>
<dbReference type="Pfam" id="PF03401">
    <property type="entry name" value="TctC"/>
    <property type="match status" value="1"/>
</dbReference>
<dbReference type="RefSeq" id="WP_097281414.1">
    <property type="nucleotide sequence ID" value="NZ_OCNJ01000014.1"/>
</dbReference>
<accession>A0A286H0H6</accession>
<reference evidence="4 5" key="1">
    <citation type="submission" date="2017-09" db="EMBL/GenBank/DDBJ databases">
        <authorList>
            <person name="Ehlers B."/>
            <person name="Leendertz F.H."/>
        </authorList>
    </citation>
    <scope>NUCLEOTIDE SEQUENCE [LARGE SCALE GENOMIC DNA]</scope>
    <source>
        <strain evidence="4 5">USBA 140</strain>
    </source>
</reference>
<evidence type="ECO:0000256" key="1">
    <source>
        <dbReference type="ARBA" id="ARBA00006987"/>
    </source>
</evidence>
<dbReference type="Gene3D" id="3.40.190.150">
    <property type="entry name" value="Bordetella uptake gene, domain 1"/>
    <property type="match status" value="1"/>
</dbReference>
<evidence type="ECO:0000313" key="4">
    <source>
        <dbReference type="EMBL" id="SOE00849.1"/>
    </source>
</evidence>
<dbReference type="InterPro" id="IPR005064">
    <property type="entry name" value="BUG"/>
</dbReference>
<dbReference type="CDD" id="cd07012">
    <property type="entry name" value="PBP2_Bug_TTT"/>
    <property type="match status" value="1"/>
</dbReference>
<keyword evidence="4" id="KW-0675">Receptor</keyword>
<feature type="compositionally biased region" description="Low complexity" evidence="2">
    <location>
        <begin position="320"/>
        <end position="342"/>
    </location>
</feature>
<dbReference type="AlphaFoldDB" id="A0A286H0H6"/>
<name>A0A286H0H6_9PROT</name>
<dbReference type="PANTHER" id="PTHR42928">
    <property type="entry name" value="TRICARBOXYLATE-BINDING PROTEIN"/>
    <property type="match status" value="1"/>
</dbReference>
<keyword evidence="3" id="KW-0732">Signal</keyword>
<dbReference type="SUPFAM" id="SSF53850">
    <property type="entry name" value="Periplasmic binding protein-like II"/>
    <property type="match status" value="1"/>
</dbReference>
<proteinExistence type="inferred from homology"/>
<gene>
    <name evidence="4" type="ORF">SAMN05421508_11467</name>
</gene>
<dbReference type="PANTHER" id="PTHR42928:SF5">
    <property type="entry name" value="BLR1237 PROTEIN"/>
    <property type="match status" value="1"/>
</dbReference>
<sequence>MATFRKILGAAGVSALMLAAGPAFAEYPEKSVTYIIPFGPGGESDITARMQQEFFPKYANGQDVVIQYKPGGGGSQAWAQLNDMPADGYTIMGANVPHTLLQPMIADAGYKTDDLAVVHYFHYTPDAIVVSKDSEFETLQDLIDYAKENPGAVTFAGSGSNSANHLMQQQLDKLAGITTTYVPFKGTGAAVQAIMGNQTTAGATYSTVGVNYPETRTLAVAADERLPSLPDVPTFKEAGIDWTGGAYRGVAVPAETPDDIKRKVSEIISAINADPDFRRKMEEGGFVLTPIDMDAMPEFLAEQKAKYRGIAEEMGLVEPGQGQSQAQADDASAGQATQSQTQ</sequence>
<dbReference type="OrthoDB" id="7250553at2"/>
<organism evidence="4 5">
    <name type="scientific">Caenispirillum bisanense</name>
    <dbReference type="NCBI Taxonomy" id="414052"/>
    <lineage>
        <taxon>Bacteria</taxon>
        <taxon>Pseudomonadati</taxon>
        <taxon>Pseudomonadota</taxon>
        <taxon>Alphaproteobacteria</taxon>
        <taxon>Rhodospirillales</taxon>
        <taxon>Novispirillaceae</taxon>
        <taxon>Caenispirillum</taxon>
    </lineage>
</organism>
<evidence type="ECO:0000313" key="5">
    <source>
        <dbReference type="Proteomes" id="UP000219621"/>
    </source>
</evidence>
<feature type="chain" id="PRO_5012899816" evidence="3">
    <location>
        <begin position="26"/>
        <end position="342"/>
    </location>
</feature>
<keyword evidence="5" id="KW-1185">Reference proteome</keyword>
<feature type="signal peptide" evidence="3">
    <location>
        <begin position="1"/>
        <end position="25"/>
    </location>
</feature>